<dbReference type="InterPro" id="IPR049482">
    <property type="entry name" value="ANM3-like_C2H2_Zf"/>
</dbReference>
<dbReference type="OrthoDB" id="7848332at2759"/>
<keyword evidence="7" id="KW-0479">Metal-binding</keyword>
<dbReference type="GO" id="GO:0005829">
    <property type="term" value="C:cytosol"/>
    <property type="evidence" value="ECO:0007669"/>
    <property type="project" value="UniProtKB-SubCell"/>
</dbReference>
<comment type="caution">
    <text evidence="18">The sequence shown here is derived from an EMBL/GenBank/DDBJ whole genome shotgun (WGS) entry which is preliminary data.</text>
</comment>
<evidence type="ECO:0000256" key="6">
    <source>
        <dbReference type="ARBA" id="ARBA00022691"/>
    </source>
</evidence>
<comment type="catalytic activity">
    <reaction evidence="10">
        <text>L-arginyl-[protein] + 2 S-adenosyl-L-methionine = N(omega),N(omega)-dimethyl-L-arginyl-[protein] + 2 S-adenosyl-L-homocysteine + 2 H(+)</text>
        <dbReference type="Rhea" id="RHEA:48096"/>
        <dbReference type="Rhea" id="RHEA-COMP:10532"/>
        <dbReference type="Rhea" id="RHEA-COMP:11991"/>
        <dbReference type="ChEBI" id="CHEBI:15378"/>
        <dbReference type="ChEBI" id="CHEBI:29965"/>
        <dbReference type="ChEBI" id="CHEBI:57856"/>
        <dbReference type="ChEBI" id="CHEBI:59789"/>
        <dbReference type="ChEBI" id="CHEBI:61897"/>
        <dbReference type="EC" id="2.1.1.319"/>
    </reaction>
    <physiologicalReaction direction="left-to-right" evidence="10">
        <dbReference type="Rhea" id="RHEA:48097"/>
    </physiologicalReaction>
</comment>
<dbReference type="Pfam" id="PF21137">
    <property type="entry name" value="ANM3_C2H2_Zf"/>
    <property type="match status" value="1"/>
</dbReference>
<dbReference type="GO" id="GO:0032259">
    <property type="term" value="P:methylation"/>
    <property type="evidence" value="ECO:0007669"/>
    <property type="project" value="UniProtKB-KW"/>
</dbReference>
<dbReference type="Gene3D" id="2.70.160.11">
    <property type="entry name" value="Hnrnp arginine n-methyltransferase1"/>
    <property type="match status" value="1"/>
</dbReference>
<dbReference type="Gene3D" id="3.40.50.150">
    <property type="entry name" value="Vaccinia Virus protein VP39"/>
    <property type="match status" value="1"/>
</dbReference>
<organism evidence="18 19">
    <name type="scientific">Laodelphax striatellus</name>
    <name type="common">Small brown planthopper</name>
    <name type="synonym">Delphax striatella</name>
    <dbReference type="NCBI Taxonomy" id="195883"/>
    <lineage>
        <taxon>Eukaryota</taxon>
        <taxon>Metazoa</taxon>
        <taxon>Ecdysozoa</taxon>
        <taxon>Arthropoda</taxon>
        <taxon>Hexapoda</taxon>
        <taxon>Insecta</taxon>
        <taxon>Pterygota</taxon>
        <taxon>Neoptera</taxon>
        <taxon>Paraneoptera</taxon>
        <taxon>Hemiptera</taxon>
        <taxon>Auchenorrhyncha</taxon>
        <taxon>Fulgoroidea</taxon>
        <taxon>Delphacidae</taxon>
        <taxon>Criomorphinae</taxon>
        <taxon>Laodelphax</taxon>
    </lineage>
</organism>
<dbReference type="Proteomes" id="UP000291343">
    <property type="component" value="Unassembled WGS sequence"/>
</dbReference>
<dbReference type="SMR" id="A0A482X839"/>
<dbReference type="Pfam" id="PF22528">
    <property type="entry name" value="PRMT_C"/>
    <property type="match status" value="1"/>
</dbReference>
<feature type="region of interest" description="Disordered" evidence="14">
    <location>
        <begin position="191"/>
        <end position="215"/>
    </location>
</feature>
<keyword evidence="8" id="KW-0863">Zinc-finger</keyword>
<comment type="catalytic activity">
    <reaction evidence="11">
        <text>L-arginyl-[protein] + S-adenosyl-L-methionine = N(omega)-methyl-L-arginyl-[protein] + S-adenosyl-L-homocysteine + H(+)</text>
        <dbReference type="Rhea" id="RHEA:48100"/>
        <dbReference type="Rhea" id="RHEA-COMP:10532"/>
        <dbReference type="Rhea" id="RHEA-COMP:11990"/>
        <dbReference type="ChEBI" id="CHEBI:15378"/>
        <dbReference type="ChEBI" id="CHEBI:29965"/>
        <dbReference type="ChEBI" id="CHEBI:57856"/>
        <dbReference type="ChEBI" id="CHEBI:59789"/>
        <dbReference type="ChEBI" id="CHEBI:65280"/>
    </reaction>
    <physiologicalReaction direction="left-to-right" evidence="11">
        <dbReference type="Rhea" id="RHEA:48101"/>
    </physiologicalReaction>
</comment>
<evidence type="ECO:0000313" key="19">
    <source>
        <dbReference type="Proteomes" id="UP000291343"/>
    </source>
</evidence>
<dbReference type="SUPFAM" id="SSF53335">
    <property type="entry name" value="S-adenosyl-L-methionine-dependent methyltransferases"/>
    <property type="match status" value="1"/>
</dbReference>
<dbReference type="PANTHER" id="PTHR11006:SF53">
    <property type="entry name" value="PROTEIN ARGININE N-METHYLTRANSFERASE 3"/>
    <property type="match status" value="1"/>
</dbReference>
<evidence type="ECO:0000256" key="7">
    <source>
        <dbReference type="ARBA" id="ARBA00022723"/>
    </source>
</evidence>
<evidence type="ECO:0000256" key="14">
    <source>
        <dbReference type="SAM" id="MobiDB-lite"/>
    </source>
</evidence>
<feature type="domain" description="Protein arginine N-methyltransferase" evidence="17">
    <location>
        <begin position="379"/>
        <end position="525"/>
    </location>
</feature>
<dbReference type="STRING" id="195883.A0A482X839"/>
<keyword evidence="3" id="KW-0963">Cytoplasm</keyword>
<keyword evidence="9" id="KW-0862">Zinc</keyword>
<keyword evidence="5 12" id="KW-0808">Transferase</keyword>
<feature type="domain" description="Protein arginine N-methyltransferase 3-like C2H2 zinc finger" evidence="16">
    <location>
        <begin position="69"/>
        <end position="113"/>
    </location>
</feature>
<dbReference type="InterPro" id="IPR036236">
    <property type="entry name" value="Znf_C2H2_sf"/>
</dbReference>
<dbReference type="GO" id="GO:0005634">
    <property type="term" value="C:nucleus"/>
    <property type="evidence" value="ECO:0007669"/>
    <property type="project" value="TreeGrafter"/>
</dbReference>
<feature type="compositionally biased region" description="Acidic residues" evidence="14">
    <location>
        <begin position="11"/>
        <end position="30"/>
    </location>
</feature>
<evidence type="ECO:0000313" key="18">
    <source>
        <dbReference type="EMBL" id="RZF41903.1"/>
    </source>
</evidence>
<evidence type="ECO:0000256" key="1">
    <source>
        <dbReference type="ARBA" id="ARBA00004514"/>
    </source>
</evidence>
<dbReference type="CDD" id="cd02440">
    <property type="entry name" value="AdoMet_MTases"/>
    <property type="match status" value="1"/>
</dbReference>
<evidence type="ECO:0000256" key="12">
    <source>
        <dbReference type="PROSITE-ProRule" id="PRU01015"/>
    </source>
</evidence>
<dbReference type="PANTHER" id="PTHR11006">
    <property type="entry name" value="PROTEIN ARGININE N-METHYLTRANSFERASE"/>
    <property type="match status" value="1"/>
</dbReference>
<dbReference type="EC" id="2.1.1.319" evidence="2"/>
<dbReference type="InterPro" id="IPR055135">
    <property type="entry name" value="PRMT_dom"/>
</dbReference>
<dbReference type="InterPro" id="IPR025799">
    <property type="entry name" value="Arg_MeTrfase"/>
</dbReference>
<evidence type="ECO:0000259" key="16">
    <source>
        <dbReference type="Pfam" id="PF21137"/>
    </source>
</evidence>
<evidence type="ECO:0000256" key="10">
    <source>
        <dbReference type="ARBA" id="ARBA00047384"/>
    </source>
</evidence>
<comment type="subcellular location">
    <subcellularLocation>
        <location evidence="1">Cytoplasm</location>
        <location evidence="1">Cytosol</location>
    </subcellularLocation>
</comment>
<dbReference type="FunCoup" id="A0A482X839">
    <property type="interactions" value="1086"/>
</dbReference>
<evidence type="ECO:0000256" key="11">
    <source>
        <dbReference type="ARBA" id="ARBA00049303"/>
    </source>
</evidence>
<evidence type="ECO:0000256" key="4">
    <source>
        <dbReference type="ARBA" id="ARBA00022603"/>
    </source>
</evidence>
<evidence type="ECO:0000256" key="2">
    <source>
        <dbReference type="ARBA" id="ARBA00011925"/>
    </source>
</evidence>
<dbReference type="InterPro" id="IPR029063">
    <property type="entry name" value="SAM-dependent_MTases_sf"/>
</dbReference>
<keyword evidence="4 12" id="KW-0489">Methyltransferase</keyword>
<evidence type="ECO:0000256" key="8">
    <source>
        <dbReference type="ARBA" id="ARBA00022771"/>
    </source>
</evidence>
<evidence type="ECO:0000256" key="9">
    <source>
        <dbReference type="ARBA" id="ARBA00022833"/>
    </source>
</evidence>
<feature type="region of interest" description="Disordered" evidence="14">
    <location>
        <begin position="1"/>
        <end position="30"/>
    </location>
</feature>
<protein>
    <recommendedName>
        <fullName evidence="2">type I protein arginine methyltransferase</fullName>
        <ecNumber evidence="2">2.1.1.319</ecNumber>
    </recommendedName>
</protein>
<reference evidence="18 19" key="1">
    <citation type="journal article" date="2017" name="Gigascience">
        <title>Genome sequence of the small brown planthopper, Laodelphax striatellus.</title>
        <authorList>
            <person name="Zhu J."/>
            <person name="Jiang F."/>
            <person name="Wang X."/>
            <person name="Yang P."/>
            <person name="Bao Y."/>
            <person name="Zhao W."/>
            <person name="Wang W."/>
            <person name="Lu H."/>
            <person name="Wang Q."/>
            <person name="Cui N."/>
            <person name="Li J."/>
            <person name="Chen X."/>
            <person name="Luo L."/>
            <person name="Yu J."/>
            <person name="Kang L."/>
            <person name="Cui F."/>
        </authorList>
    </citation>
    <scope>NUCLEOTIDE SEQUENCE [LARGE SCALE GENOMIC DNA]</scope>
    <source>
        <strain evidence="18">Lst14</strain>
    </source>
</reference>
<keyword evidence="6 12" id="KW-0949">S-adenosyl-L-methionine</keyword>
<feature type="coiled-coil region" evidence="13">
    <location>
        <begin position="143"/>
        <end position="170"/>
    </location>
</feature>
<sequence>MSNINDLNPPEYDEDNDDDDDNDSTGWTEMDDVDPVPVACLFCKDIFANIDDAIVHCKDSHHFDLASLKVKFVMDCYSYIKLINYIRSENPRPEFLTELCHNPPWTDDKYLKPVIEDDPWLSFDFDDLEVPSNICEKMDSSSLDTRDARILELERKNQELTSQLLELNDQRSHLVTSLEEMRKRWTELMFSEDSKKSKTPSSQENGPSNSAECGEDIDMSGEDRHYFDSYSHFGIHHEMLSDKVRTESYRNALLENSALLHDKTVLDLGCGTGILAMFAAKAGASRVVAVDQSEIVYDAIHIVWENKLKDKIDVIKGKIESTKLPVEKVDFIVSEWMGYFLLFEAMLDSVIYARDKYLAPGGTLIPNRCTISLAGFCSPGRYKDIVEFWDDVYGYKMSSLKKQILQEPFVEVVKAGDQATESAQIYSLDLMTATVDSVKFTSNFLLKATRDSDITAIVGYFDTFFELPNPVSFSTGPHATPTHWKQTVFLLKERLPVKKGEVINGKISCERDTKEKRSLRIKLQVKDQSLDYLLH</sequence>
<dbReference type="InterPro" id="IPR041698">
    <property type="entry name" value="Methyltransf_25"/>
</dbReference>
<feature type="compositionally biased region" description="Polar residues" evidence="14">
    <location>
        <begin position="199"/>
        <end position="211"/>
    </location>
</feature>
<dbReference type="GO" id="GO:0042054">
    <property type="term" value="F:histone methyltransferase activity"/>
    <property type="evidence" value="ECO:0007669"/>
    <property type="project" value="TreeGrafter"/>
</dbReference>
<name>A0A482X839_LAOST</name>
<evidence type="ECO:0000256" key="3">
    <source>
        <dbReference type="ARBA" id="ARBA00022490"/>
    </source>
</evidence>
<gene>
    <name evidence="18" type="ORF">LSTR_LSTR005671</name>
</gene>
<keyword evidence="13" id="KW-0175">Coiled coil</keyword>
<feature type="domain" description="Methyltransferase" evidence="15">
    <location>
        <begin position="265"/>
        <end position="362"/>
    </location>
</feature>
<dbReference type="InParanoid" id="A0A482X839"/>
<dbReference type="AlphaFoldDB" id="A0A482X839"/>
<dbReference type="Pfam" id="PF13649">
    <property type="entry name" value="Methyltransf_25"/>
    <property type="match status" value="1"/>
</dbReference>
<evidence type="ECO:0000256" key="13">
    <source>
        <dbReference type="SAM" id="Coils"/>
    </source>
</evidence>
<dbReference type="EMBL" id="QKKF02016051">
    <property type="protein sequence ID" value="RZF41903.1"/>
    <property type="molecule type" value="Genomic_DNA"/>
</dbReference>
<proteinExistence type="predicted"/>
<accession>A0A482X839</accession>
<feature type="compositionally biased region" description="Low complexity" evidence="14">
    <location>
        <begin position="1"/>
        <end position="10"/>
    </location>
</feature>
<dbReference type="GO" id="GO:0008270">
    <property type="term" value="F:zinc ion binding"/>
    <property type="evidence" value="ECO:0007669"/>
    <property type="project" value="UniProtKB-KW"/>
</dbReference>
<evidence type="ECO:0000259" key="17">
    <source>
        <dbReference type="Pfam" id="PF22528"/>
    </source>
</evidence>
<keyword evidence="19" id="KW-1185">Reference proteome</keyword>
<dbReference type="SUPFAM" id="SSF57667">
    <property type="entry name" value="beta-beta-alpha zinc fingers"/>
    <property type="match status" value="1"/>
</dbReference>
<dbReference type="FunFam" id="3.40.50.150:FF:000003">
    <property type="entry name" value="Blast:Protein arginine N-methyltransferase 1"/>
    <property type="match status" value="1"/>
</dbReference>
<evidence type="ECO:0000256" key="5">
    <source>
        <dbReference type="ARBA" id="ARBA00022679"/>
    </source>
</evidence>
<dbReference type="GO" id="GO:0035242">
    <property type="term" value="F:protein-arginine omega-N asymmetric methyltransferase activity"/>
    <property type="evidence" value="ECO:0007669"/>
    <property type="project" value="UniProtKB-EC"/>
</dbReference>
<evidence type="ECO:0000259" key="15">
    <source>
        <dbReference type="Pfam" id="PF13649"/>
    </source>
</evidence>
<dbReference type="PROSITE" id="PS51678">
    <property type="entry name" value="SAM_MT_PRMT"/>
    <property type="match status" value="1"/>
</dbReference>